<evidence type="ECO:0000313" key="3">
    <source>
        <dbReference type="EMBL" id="KAK2964566.1"/>
    </source>
</evidence>
<dbReference type="EMBL" id="JARBJD010000243">
    <property type="protein sequence ID" value="KAK2945920.1"/>
    <property type="molecule type" value="Genomic_DNA"/>
</dbReference>
<proteinExistence type="predicted"/>
<feature type="compositionally biased region" description="Basic and acidic residues" evidence="1">
    <location>
        <begin position="20"/>
        <end position="30"/>
    </location>
</feature>
<protein>
    <submittedName>
        <fullName evidence="2">Uncharacterized protein</fullName>
    </submittedName>
</protein>
<reference evidence="2 4" key="1">
    <citation type="journal article" date="2022" name="bioRxiv">
        <title>Genomics of Preaxostyla Flagellates Illuminates Evolutionary Transitions and the Path Towards Mitochondrial Loss.</title>
        <authorList>
            <person name="Novak L.V.F."/>
            <person name="Treitli S.C."/>
            <person name="Pyrih J."/>
            <person name="Halakuc P."/>
            <person name="Pipaliya S.V."/>
            <person name="Vacek V."/>
            <person name="Brzon O."/>
            <person name="Soukal P."/>
            <person name="Eme L."/>
            <person name="Dacks J.B."/>
            <person name="Karnkowska A."/>
            <person name="Elias M."/>
            <person name="Hampl V."/>
        </authorList>
    </citation>
    <scope>NUCLEOTIDE SEQUENCE [LARGE SCALE GENOMIC DNA]</scope>
    <source>
        <strain evidence="2">NAU3</strain>
        <tissue evidence="2">Gut</tissue>
    </source>
</reference>
<evidence type="ECO:0000313" key="2">
    <source>
        <dbReference type="EMBL" id="KAK2945920.1"/>
    </source>
</evidence>
<feature type="compositionally biased region" description="Basic and acidic residues" evidence="1">
    <location>
        <begin position="81"/>
        <end position="91"/>
    </location>
</feature>
<sequence>MLDHTRALIHAGDSVVPPGEEAKNATKVAEKMSSPPQNVVNPKPLSATKQVMVEAIVFSNKVEVKRVNKADTLYRRLHGSKQKDMHRRLVDSAEMGKMLT</sequence>
<dbReference type="Proteomes" id="UP001281761">
    <property type="component" value="Unassembled WGS sequence"/>
</dbReference>
<feature type="region of interest" description="Disordered" evidence="1">
    <location>
        <begin position="1"/>
        <end position="43"/>
    </location>
</feature>
<comment type="caution">
    <text evidence="2">The sequence shown here is derived from an EMBL/GenBank/DDBJ whole genome shotgun (WGS) entry which is preliminary data.</text>
</comment>
<evidence type="ECO:0000313" key="4">
    <source>
        <dbReference type="Proteomes" id="UP001281761"/>
    </source>
</evidence>
<accession>A0ABQ9X2B7</accession>
<organism evidence="2 4">
    <name type="scientific">Blattamonas nauphoetae</name>
    <dbReference type="NCBI Taxonomy" id="2049346"/>
    <lineage>
        <taxon>Eukaryota</taxon>
        <taxon>Metamonada</taxon>
        <taxon>Preaxostyla</taxon>
        <taxon>Oxymonadida</taxon>
        <taxon>Blattamonas</taxon>
    </lineage>
</organism>
<feature type="region of interest" description="Disordered" evidence="1">
    <location>
        <begin position="79"/>
        <end position="100"/>
    </location>
</feature>
<gene>
    <name evidence="2" type="ORF">BLNAU_19136</name>
    <name evidence="3" type="ORF">BLNAU_483</name>
</gene>
<keyword evidence="4" id="KW-1185">Reference proteome</keyword>
<dbReference type="EMBL" id="JARBJD010000002">
    <property type="protein sequence ID" value="KAK2964566.1"/>
    <property type="molecule type" value="Genomic_DNA"/>
</dbReference>
<evidence type="ECO:0000256" key="1">
    <source>
        <dbReference type="SAM" id="MobiDB-lite"/>
    </source>
</evidence>
<name>A0ABQ9X2B7_9EUKA</name>